<feature type="lipid moiety-binding region" description="S-diacylglycerol cysteine" evidence="7">
    <location>
        <position position="28"/>
    </location>
</feature>
<proteinExistence type="inferred from homology"/>
<comment type="subcellular location">
    <subcellularLocation>
        <location evidence="1">Membrane</location>
        <topology evidence="1">Lipid-anchor</topology>
    </subcellularLocation>
</comment>
<keyword evidence="3" id="KW-0472">Membrane</keyword>
<dbReference type="PROSITE" id="PS51257">
    <property type="entry name" value="PROKAR_LIPOPROTEIN"/>
    <property type="match status" value="1"/>
</dbReference>
<name>A0A0R1IY94_9LACO</name>
<keyword evidence="9" id="KW-1185">Reference proteome</keyword>
<dbReference type="Pfam" id="PF03180">
    <property type="entry name" value="Lipoprotein_9"/>
    <property type="match status" value="1"/>
</dbReference>
<comment type="similarity">
    <text evidence="6">Belongs to the nlpA lipoprotein family.</text>
</comment>
<dbReference type="PANTHER" id="PTHR30429:SF1">
    <property type="entry name" value="D-METHIONINE-BINDING LIPOPROTEIN METQ-RELATED"/>
    <property type="match status" value="1"/>
</dbReference>
<evidence type="ECO:0000256" key="2">
    <source>
        <dbReference type="ARBA" id="ARBA00022729"/>
    </source>
</evidence>
<evidence type="ECO:0000313" key="9">
    <source>
        <dbReference type="Proteomes" id="UP000050929"/>
    </source>
</evidence>
<keyword evidence="5 6" id="KW-0449">Lipoprotein</keyword>
<organism evidence="8 9">
    <name type="scientific">Companilactobacillus tucceti DSM 20183</name>
    <dbReference type="NCBI Taxonomy" id="1423811"/>
    <lineage>
        <taxon>Bacteria</taxon>
        <taxon>Bacillati</taxon>
        <taxon>Bacillota</taxon>
        <taxon>Bacilli</taxon>
        <taxon>Lactobacillales</taxon>
        <taxon>Lactobacillaceae</taxon>
        <taxon>Companilactobacillus</taxon>
    </lineage>
</organism>
<comment type="caution">
    <text evidence="8">The sequence shown here is derived from an EMBL/GenBank/DDBJ whole genome shotgun (WGS) entry which is preliminary data.</text>
</comment>
<keyword evidence="4" id="KW-0564">Palmitate</keyword>
<evidence type="ECO:0000256" key="7">
    <source>
        <dbReference type="PIRSR" id="PIRSR002854-1"/>
    </source>
</evidence>
<evidence type="ECO:0000313" key="8">
    <source>
        <dbReference type="EMBL" id="KRK63852.1"/>
    </source>
</evidence>
<sequence>MGGDKKMKFKKVLLLIFTAVFVFVLAGCGNQNKETTIKVGINNSDTEIWKVVKKNAKKKGINLKIVEFSDYNQPNTALAQGEIDMNAYQHRYFLDSWNKSHHTDLVPIGDTVIQPMAAFSHKITNLDQLKEGAKIAIPNDASNGGRALQLLESAGIIKLDDSVKMPTTKNIKQNKLNLKFTPLDAAQTARSLDDVDVAIVNGNVASDAKLDPKKAIYTEKVNDKSKPWINIIVVDKKNKDNKDYKKVVKAFQTKAVAKEIKKVYGGSAIPAWNNDLK</sequence>
<dbReference type="SUPFAM" id="SSF53850">
    <property type="entry name" value="Periplasmic binding protein-like II"/>
    <property type="match status" value="1"/>
</dbReference>
<reference evidence="8 9" key="1">
    <citation type="journal article" date="2015" name="Genome Announc.">
        <title>Expanding the biotechnology potential of lactobacilli through comparative genomics of 213 strains and associated genera.</title>
        <authorList>
            <person name="Sun Z."/>
            <person name="Harris H.M."/>
            <person name="McCann A."/>
            <person name="Guo C."/>
            <person name="Argimon S."/>
            <person name="Zhang W."/>
            <person name="Yang X."/>
            <person name="Jeffery I.B."/>
            <person name="Cooney J.C."/>
            <person name="Kagawa T.F."/>
            <person name="Liu W."/>
            <person name="Song Y."/>
            <person name="Salvetti E."/>
            <person name="Wrobel A."/>
            <person name="Rasinkangas P."/>
            <person name="Parkhill J."/>
            <person name="Rea M.C."/>
            <person name="O'Sullivan O."/>
            <person name="Ritari J."/>
            <person name="Douillard F.P."/>
            <person name="Paul Ross R."/>
            <person name="Yang R."/>
            <person name="Briner A.E."/>
            <person name="Felis G.E."/>
            <person name="de Vos W.M."/>
            <person name="Barrangou R."/>
            <person name="Klaenhammer T.R."/>
            <person name="Caufield P.W."/>
            <person name="Cui Y."/>
            <person name="Zhang H."/>
            <person name="O'Toole P.W."/>
        </authorList>
    </citation>
    <scope>NUCLEOTIDE SEQUENCE [LARGE SCALE GENOMIC DNA]</scope>
    <source>
        <strain evidence="8 9">DSM 20183</strain>
    </source>
</reference>
<dbReference type="PANTHER" id="PTHR30429">
    <property type="entry name" value="D-METHIONINE-BINDING LIPOPROTEIN METQ"/>
    <property type="match status" value="1"/>
</dbReference>
<evidence type="ECO:0000256" key="1">
    <source>
        <dbReference type="ARBA" id="ARBA00004635"/>
    </source>
</evidence>
<keyword evidence="2" id="KW-0732">Signal</keyword>
<evidence type="ECO:0000256" key="3">
    <source>
        <dbReference type="ARBA" id="ARBA00023136"/>
    </source>
</evidence>
<dbReference type="AlphaFoldDB" id="A0A0R1IY94"/>
<dbReference type="Proteomes" id="UP000050929">
    <property type="component" value="Unassembled WGS sequence"/>
</dbReference>
<dbReference type="STRING" id="1423811.FC72_GL001091"/>
<protein>
    <recommendedName>
        <fullName evidence="6">Lipoprotein</fullName>
    </recommendedName>
</protein>
<evidence type="ECO:0000256" key="4">
    <source>
        <dbReference type="ARBA" id="ARBA00023139"/>
    </source>
</evidence>
<gene>
    <name evidence="8" type="ORF">FC72_GL001091</name>
</gene>
<dbReference type="PIRSF" id="PIRSF002854">
    <property type="entry name" value="MetQ"/>
    <property type="match status" value="1"/>
</dbReference>
<evidence type="ECO:0000256" key="5">
    <source>
        <dbReference type="ARBA" id="ARBA00023288"/>
    </source>
</evidence>
<evidence type="ECO:0000256" key="6">
    <source>
        <dbReference type="PIRNR" id="PIRNR002854"/>
    </source>
</evidence>
<accession>A0A0R1IY94</accession>
<dbReference type="InterPro" id="IPR004872">
    <property type="entry name" value="Lipoprotein_NlpA"/>
</dbReference>
<dbReference type="GO" id="GO:0016020">
    <property type="term" value="C:membrane"/>
    <property type="evidence" value="ECO:0007669"/>
    <property type="project" value="UniProtKB-SubCell"/>
</dbReference>
<dbReference type="PATRIC" id="fig|1423811.3.peg.1105"/>
<dbReference type="EMBL" id="AZDG01000021">
    <property type="protein sequence ID" value="KRK63852.1"/>
    <property type="molecule type" value="Genomic_DNA"/>
</dbReference>
<dbReference type="Gene3D" id="3.40.190.10">
    <property type="entry name" value="Periplasmic binding protein-like II"/>
    <property type="match status" value="2"/>
</dbReference>